<dbReference type="EC" id="3.1.1.3" evidence="42"/>
<evidence type="ECO:0000313" key="45">
    <source>
        <dbReference type="Ensembl" id="ENSPMGP00000009429.1"/>
    </source>
</evidence>
<evidence type="ECO:0000256" key="19">
    <source>
        <dbReference type="ARBA" id="ARBA00024321"/>
    </source>
</evidence>
<dbReference type="PANTHER" id="PTHR11610:SF165">
    <property type="entry name" value="PANCREATIC LIPASE-RELATED PROTEIN 2"/>
    <property type="match status" value="1"/>
</dbReference>
<reference evidence="45" key="1">
    <citation type="submission" date="2025-08" db="UniProtKB">
        <authorList>
            <consortium name="Ensembl"/>
        </authorList>
    </citation>
    <scope>IDENTIFICATION</scope>
</reference>
<evidence type="ECO:0000256" key="34">
    <source>
        <dbReference type="ARBA" id="ARBA00049154"/>
    </source>
</evidence>
<evidence type="ECO:0000256" key="14">
    <source>
        <dbReference type="ARBA" id="ARBA00023180"/>
    </source>
</evidence>
<feature type="binding site" evidence="39">
    <location>
        <position position="210"/>
    </location>
    <ligand>
        <name>Ca(2+)</name>
        <dbReference type="ChEBI" id="CHEBI:29108"/>
    </ligand>
</feature>
<comment type="catalytic activity">
    <reaction evidence="21">
        <text>1-beta-D-galactosyl-2,3-didodecanoyl-sn-glycerol + H2O = 1-beta-D-galactosyl-dodecanoyl-sn-glycerol + dodecanoate + H(+)</text>
        <dbReference type="Rhea" id="RHEA:48536"/>
        <dbReference type="ChEBI" id="CHEBI:15377"/>
        <dbReference type="ChEBI" id="CHEBI:15378"/>
        <dbReference type="ChEBI" id="CHEBI:18262"/>
        <dbReference type="ChEBI" id="CHEBI:90342"/>
        <dbReference type="ChEBI" id="CHEBI:90514"/>
    </reaction>
    <physiologicalReaction direction="left-to-right" evidence="21">
        <dbReference type="Rhea" id="RHEA:48537"/>
    </physiologicalReaction>
</comment>
<comment type="catalytic activity">
    <reaction evidence="36">
        <text>long chain 1,2-diacyl-3-O-[alpha-D-galactosyl-(1-&gt;6)-beta-D-galactosyl]-sn-glycerol + H2O = long chain acyl-3-O-[alpha-D-galactosyl-(1-&gt;6)-beta-D-galactosyl]-sn-glycerol + a fatty acid + H(+)</text>
        <dbReference type="Rhea" id="RHEA:48708"/>
        <dbReference type="ChEBI" id="CHEBI:15377"/>
        <dbReference type="ChEBI" id="CHEBI:15378"/>
        <dbReference type="ChEBI" id="CHEBI:28868"/>
        <dbReference type="ChEBI" id="CHEBI:90463"/>
        <dbReference type="ChEBI" id="CHEBI:90774"/>
    </reaction>
    <physiologicalReaction direction="left-to-right" evidence="36">
        <dbReference type="Rhea" id="RHEA:48709"/>
    </physiologicalReaction>
</comment>
<evidence type="ECO:0000256" key="24">
    <source>
        <dbReference type="ARBA" id="ARBA00047438"/>
    </source>
</evidence>
<organism evidence="45 46">
    <name type="scientific">Periophthalmus magnuspinnatus</name>
    <dbReference type="NCBI Taxonomy" id="409849"/>
    <lineage>
        <taxon>Eukaryota</taxon>
        <taxon>Metazoa</taxon>
        <taxon>Chordata</taxon>
        <taxon>Craniata</taxon>
        <taxon>Vertebrata</taxon>
        <taxon>Euteleostomi</taxon>
        <taxon>Actinopterygii</taxon>
        <taxon>Neopterygii</taxon>
        <taxon>Teleostei</taxon>
        <taxon>Neoteleostei</taxon>
        <taxon>Acanthomorphata</taxon>
        <taxon>Gobiaria</taxon>
        <taxon>Gobiiformes</taxon>
        <taxon>Gobioidei</taxon>
        <taxon>Gobiidae</taxon>
        <taxon>Oxudercinae</taxon>
        <taxon>Periophthalmus</taxon>
    </lineage>
</organism>
<evidence type="ECO:0000256" key="31">
    <source>
        <dbReference type="ARBA" id="ARBA00048386"/>
    </source>
</evidence>
<evidence type="ECO:0000256" key="12">
    <source>
        <dbReference type="ARBA" id="ARBA00023136"/>
    </source>
</evidence>
<feature type="disulfide bond" evidence="40">
    <location>
        <begin position="313"/>
        <end position="318"/>
    </location>
</feature>
<comment type="catalytic activity">
    <reaction evidence="29">
        <text>1,2-dioctanoyl-3-O-beta-D-galactosyl-sn-glycerol + H2O = octanoyl-3-(beta-D-galactosyl)-sn-glycerol + octanoate + H(+)</text>
        <dbReference type="Rhea" id="RHEA:48696"/>
        <dbReference type="ChEBI" id="CHEBI:15377"/>
        <dbReference type="ChEBI" id="CHEBI:15378"/>
        <dbReference type="ChEBI" id="CHEBI:25646"/>
        <dbReference type="ChEBI" id="CHEBI:90453"/>
        <dbReference type="ChEBI" id="CHEBI:90769"/>
    </reaction>
    <physiologicalReaction direction="left-to-right" evidence="29">
        <dbReference type="Rhea" id="RHEA:48697"/>
    </physiologicalReaction>
</comment>
<feature type="disulfide bond" evidence="40">
    <location>
        <begin position="445"/>
        <end position="461"/>
    </location>
</feature>
<comment type="catalytic activity">
    <reaction evidence="22">
        <text>(9Z-octadecenoyl)-glycerol + H2O = glycerol + (9Z)-octadecenoate + H(+)</text>
        <dbReference type="Rhea" id="RHEA:39955"/>
        <dbReference type="ChEBI" id="CHEBI:15377"/>
        <dbReference type="ChEBI" id="CHEBI:15378"/>
        <dbReference type="ChEBI" id="CHEBI:17754"/>
        <dbReference type="ChEBI" id="CHEBI:30823"/>
        <dbReference type="ChEBI" id="CHEBI:75937"/>
    </reaction>
    <physiologicalReaction direction="left-to-right" evidence="22">
        <dbReference type="Rhea" id="RHEA:39956"/>
    </physiologicalReaction>
</comment>
<dbReference type="GO" id="GO:0016042">
    <property type="term" value="P:lipid catabolic process"/>
    <property type="evidence" value="ECO:0007669"/>
    <property type="project" value="UniProtKB-KW"/>
</dbReference>
<evidence type="ECO:0000256" key="27">
    <source>
        <dbReference type="ARBA" id="ARBA00047744"/>
    </source>
</evidence>
<keyword evidence="7 39" id="KW-0479">Metal-binding</keyword>
<evidence type="ECO:0000256" key="3">
    <source>
        <dbReference type="ARBA" id="ARBA00004879"/>
    </source>
</evidence>
<evidence type="ECO:0000256" key="17">
    <source>
        <dbReference type="ARBA" id="ARBA00023369"/>
    </source>
</evidence>
<comment type="catalytic activity">
    <reaction evidence="25">
        <text>1,2-didecanoylglycerol + H2O = decanoylglycerol + decanoate + H(+)</text>
        <dbReference type="Rhea" id="RHEA:48596"/>
        <dbReference type="ChEBI" id="CHEBI:11152"/>
        <dbReference type="ChEBI" id="CHEBI:15377"/>
        <dbReference type="ChEBI" id="CHEBI:15378"/>
        <dbReference type="ChEBI" id="CHEBI:27689"/>
        <dbReference type="ChEBI" id="CHEBI:90605"/>
    </reaction>
    <physiologicalReaction direction="left-to-right" evidence="25">
        <dbReference type="Rhea" id="RHEA:48597"/>
    </physiologicalReaction>
</comment>
<evidence type="ECO:0000256" key="22">
    <source>
        <dbReference type="ARBA" id="ARBA00047270"/>
    </source>
</evidence>
<sequence>MWSVGLFLCVLFGASYGGEVCIGDLGCFSDLPPWGGTQQRPASVLPWGPEAIGTRFLLFTQKNKYYQEIKPDSSISASNYNGKRMTRLIIPGYLQKGDEDWAQETCRTMLTWENVNCVVVEWKKGVQTSYAQAANNVRVLGAQVAHMISFLMTTFWQKSDRFHLIGHSLGAHAAGDVGHRLKGIVRITGLDPTEPYFQGTDVEIRLDVTDATFVDVIHTDGAPFSSKLGLGASEPMGHVDFYPNGGEKMPGCNANKGQPTDLDAMWQGSVKFDFCNHVRAYEFYTESIVKPQGFIGFPCNDKKAFDDGKCFPCTEDTCPQMGHHSNKFPANGGKYFLTTGDSTPFGRYTYHLRLTLDGPVWPNPGFMYVNLVGDRDSTQEYQLHVGSLVSGWSYEMMFHAEVDVGDVTEVNFRWNNHIPNILNEKYGASTVELVRGKDKKKMHFCGTENVEENKVQSVLPCPL</sequence>
<dbReference type="Gene3D" id="2.60.60.20">
    <property type="entry name" value="PLAT/LH2 domain"/>
    <property type="match status" value="1"/>
</dbReference>
<dbReference type="Gene3D" id="3.40.50.1820">
    <property type="entry name" value="alpha/beta hydrolase"/>
    <property type="match status" value="1"/>
</dbReference>
<comment type="subcellular location">
    <subcellularLocation>
        <location evidence="1">Cell projection</location>
        <location evidence="1">Neuron projection</location>
    </subcellularLocation>
    <subcellularLocation>
        <location evidence="2 42">Secreted</location>
    </subcellularLocation>
    <subcellularLocation>
        <location evidence="19">Zymogen granule membrane</location>
        <topology evidence="19">Peripheral membrane protein</topology>
    </subcellularLocation>
</comment>
<evidence type="ECO:0000256" key="4">
    <source>
        <dbReference type="ARBA" id="ARBA00005189"/>
    </source>
</evidence>
<keyword evidence="8" id="KW-0378">Hydrolase</keyword>
<evidence type="ECO:0000256" key="42">
    <source>
        <dbReference type="RuleBase" id="RU362046"/>
    </source>
</evidence>
<keyword evidence="15" id="KW-0966">Cell projection</keyword>
<comment type="catalytic activity">
    <reaction evidence="32">
        <text>long chain 1,2-diacyl-3-O-beta-D-galactosyl-sn-glycerol + H2O = long chain acyl-3-O-beta-D-galactosyl-sn-glycerol + a fatty acid + H(+)</text>
        <dbReference type="Rhea" id="RHEA:48700"/>
        <dbReference type="ChEBI" id="CHEBI:15377"/>
        <dbReference type="ChEBI" id="CHEBI:15378"/>
        <dbReference type="ChEBI" id="CHEBI:28868"/>
        <dbReference type="ChEBI" id="CHEBI:90477"/>
        <dbReference type="ChEBI" id="CHEBI:90770"/>
    </reaction>
    <physiologicalReaction direction="left-to-right" evidence="32">
        <dbReference type="Rhea" id="RHEA:48701"/>
    </physiologicalReaction>
</comment>
<comment type="catalytic activity">
    <reaction evidence="27">
        <text>1,2,3-tripropanoylglycerol + H2O = dipropanoylglycerol + propanoate + H(+)</text>
        <dbReference type="Rhea" id="RHEA:48024"/>
        <dbReference type="ChEBI" id="CHEBI:15377"/>
        <dbReference type="ChEBI" id="CHEBI:15378"/>
        <dbReference type="ChEBI" id="CHEBI:17272"/>
        <dbReference type="ChEBI" id="CHEBI:88153"/>
        <dbReference type="ChEBI" id="CHEBI:88155"/>
    </reaction>
    <physiologicalReaction direction="left-to-right" evidence="27">
        <dbReference type="Rhea" id="RHEA:48025"/>
    </physiologicalReaction>
</comment>
<proteinExistence type="inferred from homology"/>
<keyword evidence="46" id="KW-1185">Reference proteome</keyword>
<dbReference type="RefSeq" id="XP_033836053.1">
    <property type="nucleotide sequence ID" value="XM_033980162.2"/>
</dbReference>
<comment type="catalytic activity">
    <reaction evidence="28">
        <text>a 1,2-diacyl-3-O-[alpha-D-galactosyl-(1-&gt;6)-beta-D-galactosyl]-sn-glycerol + H2O = acyl-3-O-[alpha-D-galactosyl-(1-&gt;6)-beta-D-galactosyl]-sn-glycerol + a fatty acid + H(+)</text>
        <dbReference type="Rhea" id="RHEA:48372"/>
        <dbReference type="ChEBI" id="CHEBI:15377"/>
        <dbReference type="ChEBI" id="CHEBI:15378"/>
        <dbReference type="ChEBI" id="CHEBI:28396"/>
        <dbReference type="ChEBI" id="CHEBI:28868"/>
        <dbReference type="ChEBI" id="CHEBI:90310"/>
    </reaction>
    <physiologicalReaction direction="left-to-right" evidence="28">
        <dbReference type="Rhea" id="RHEA:48373"/>
    </physiologicalReaction>
</comment>
<evidence type="ECO:0000256" key="28">
    <source>
        <dbReference type="ARBA" id="ARBA00048139"/>
    </source>
</evidence>
<keyword evidence="11 42" id="KW-0443">Lipid metabolism</keyword>
<dbReference type="GO" id="GO:0042589">
    <property type="term" value="C:zymogen granule membrane"/>
    <property type="evidence" value="ECO:0007669"/>
    <property type="project" value="UniProtKB-SubCell"/>
</dbReference>
<feature type="active site" description="Charge relay system" evidence="38">
    <location>
        <position position="191"/>
    </location>
</feature>
<dbReference type="OrthoDB" id="199913at2759"/>
<evidence type="ECO:0000256" key="40">
    <source>
        <dbReference type="PIRSR" id="PIRSR000865-3"/>
    </source>
</evidence>
<accession>A0A3B3ZYC7</accession>
<evidence type="ECO:0000256" key="29">
    <source>
        <dbReference type="ARBA" id="ARBA00048268"/>
    </source>
</evidence>
<dbReference type="InterPro" id="IPR000734">
    <property type="entry name" value="TAG_lipase"/>
</dbReference>
<feature type="binding site" evidence="39">
    <location>
        <position position="207"/>
    </location>
    <ligand>
        <name>Ca(2+)</name>
        <dbReference type="ChEBI" id="CHEBI:29108"/>
    </ligand>
</feature>
<keyword evidence="13 40" id="KW-1015">Disulfide bond</keyword>
<keyword evidence="16" id="KW-0968">Cytoplasmic vesicle</keyword>
<evidence type="ECO:0000256" key="9">
    <source>
        <dbReference type="ARBA" id="ARBA00022837"/>
    </source>
</evidence>
<evidence type="ECO:0000259" key="44">
    <source>
        <dbReference type="Pfam" id="PF01477"/>
    </source>
</evidence>
<comment type="catalytic activity">
    <reaction evidence="20">
        <text>a 1,2-diacyl-3-O-(beta-D-galactosyl)-sn-glycerol + 2 H2O = 3-beta-D-galactosyl-sn-glycerol + 2 a fatty acid + 2 H(+)</text>
        <dbReference type="Rhea" id="RHEA:13189"/>
        <dbReference type="ChEBI" id="CHEBI:15377"/>
        <dbReference type="ChEBI" id="CHEBI:15378"/>
        <dbReference type="ChEBI" id="CHEBI:15754"/>
        <dbReference type="ChEBI" id="CHEBI:17615"/>
        <dbReference type="ChEBI" id="CHEBI:28868"/>
        <dbReference type="EC" id="3.1.1.26"/>
    </reaction>
    <physiologicalReaction direction="left-to-right" evidence="20">
        <dbReference type="Rhea" id="RHEA:13190"/>
    </physiologicalReaction>
</comment>
<comment type="pathway">
    <text evidence="18">Glycolipid metabolism.</text>
</comment>
<comment type="catalytic activity">
    <reaction evidence="24">
        <text>1-(9Z-octadecenoyl)-glycerol + H2O = glycerol + (9Z)-octadecenoate + H(+)</text>
        <dbReference type="Rhea" id="RHEA:38487"/>
        <dbReference type="ChEBI" id="CHEBI:15377"/>
        <dbReference type="ChEBI" id="CHEBI:15378"/>
        <dbReference type="ChEBI" id="CHEBI:17754"/>
        <dbReference type="ChEBI" id="CHEBI:30823"/>
        <dbReference type="ChEBI" id="CHEBI:75342"/>
    </reaction>
    <physiologicalReaction direction="left-to-right" evidence="24">
        <dbReference type="Rhea" id="RHEA:38488"/>
    </physiologicalReaction>
</comment>
<evidence type="ECO:0000256" key="33">
    <source>
        <dbReference type="ARBA" id="ARBA00049076"/>
    </source>
</evidence>
<comment type="catalytic activity">
    <reaction evidence="34">
        <text>a 1,2-diacyl-sn-glycero-3-phosphocholine + H2O = a monoacyl-sn-glycero-3-phosphocholine + a fatty acid + H(+)</text>
        <dbReference type="Rhea" id="RHEA:44664"/>
        <dbReference type="ChEBI" id="CHEBI:15377"/>
        <dbReference type="ChEBI" id="CHEBI:15378"/>
        <dbReference type="ChEBI" id="CHEBI:28868"/>
        <dbReference type="ChEBI" id="CHEBI:57643"/>
        <dbReference type="ChEBI" id="CHEBI:84465"/>
    </reaction>
    <physiologicalReaction direction="left-to-right" evidence="34">
        <dbReference type="Rhea" id="RHEA:44665"/>
    </physiologicalReaction>
</comment>
<evidence type="ECO:0000259" key="43">
    <source>
        <dbReference type="Pfam" id="PF00151"/>
    </source>
</evidence>
<comment type="catalytic activity">
    <reaction evidence="26">
        <text>di-(9Z)-octadecenoylglycerol + H2O = (9Z-octadecenoyl)-glycerol + (9Z)-octadecenoate + H(+)</text>
        <dbReference type="Rhea" id="RHEA:47868"/>
        <dbReference type="ChEBI" id="CHEBI:15377"/>
        <dbReference type="ChEBI" id="CHEBI:15378"/>
        <dbReference type="ChEBI" id="CHEBI:30823"/>
        <dbReference type="ChEBI" id="CHEBI:75937"/>
        <dbReference type="ChEBI" id="CHEBI:75945"/>
    </reaction>
    <physiologicalReaction direction="left-to-right" evidence="26">
        <dbReference type="Rhea" id="RHEA:47869"/>
    </physiologicalReaction>
</comment>
<feature type="chain" id="PRO_5017100820" description="Triacylglycerol lipase" evidence="42">
    <location>
        <begin position="18"/>
        <end position="463"/>
    </location>
</feature>
<feature type="disulfide bond" evidence="40">
    <location>
        <begin position="106"/>
        <end position="117"/>
    </location>
</feature>
<dbReference type="GeneID" id="117382921"/>
<comment type="similarity">
    <text evidence="5 41">Belongs to the AB hydrolase superfamily. Lipase family.</text>
</comment>
<evidence type="ECO:0000256" key="6">
    <source>
        <dbReference type="ARBA" id="ARBA00022525"/>
    </source>
</evidence>
<keyword evidence="14" id="KW-0325">Glycoprotein</keyword>
<evidence type="ECO:0000313" key="46">
    <source>
        <dbReference type="Proteomes" id="UP000261520"/>
    </source>
</evidence>
<dbReference type="CDD" id="cd00707">
    <property type="entry name" value="Pancreat_lipase_like"/>
    <property type="match status" value="1"/>
</dbReference>
<evidence type="ECO:0000256" key="30">
    <source>
        <dbReference type="ARBA" id="ARBA00048377"/>
    </source>
</evidence>
<evidence type="ECO:0000256" key="21">
    <source>
        <dbReference type="ARBA" id="ARBA00036575"/>
    </source>
</evidence>
<evidence type="ECO:0000256" key="32">
    <source>
        <dbReference type="ARBA" id="ARBA00048546"/>
    </source>
</evidence>
<dbReference type="InterPro" id="IPR036392">
    <property type="entry name" value="PLAT/LH2_dom_sf"/>
</dbReference>
<dbReference type="FunFam" id="3.40.50.1820:FF:000033">
    <property type="entry name" value="Pancreatic triacylglycerol lipase"/>
    <property type="match status" value="1"/>
</dbReference>
<feature type="active site" description="Nucleophile" evidence="38">
    <location>
        <position position="168"/>
    </location>
</feature>
<dbReference type="AlphaFoldDB" id="A0A3B3ZYC7"/>
<evidence type="ECO:0000256" key="37">
    <source>
        <dbReference type="ARBA" id="ARBA00049420"/>
    </source>
</evidence>
<name>A0A3B3ZYC7_9GOBI</name>
<comment type="catalytic activity">
    <reaction evidence="37">
        <text>1,2-didodecanoyl-3-beta-D-galactosyl-sn-glycerol + H2O = dodecanoyl-3-beta-D-galactosyl-sn-glycerol + dodecanoate + H(+)</text>
        <dbReference type="Rhea" id="RHEA:48540"/>
        <dbReference type="ChEBI" id="CHEBI:15377"/>
        <dbReference type="ChEBI" id="CHEBI:15378"/>
        <dbReference type="ChEBI" id="CHEBI:18262"/>
        <dbReference type="ChEBI" id="CHEBI:90340"/>
        <dbReference type="ChEBI" id="CHEBI:90515"/>
    </reaction>
    <physiologicalReaction direction="left-to-right" evidence="37">
        <dbReference type="Rhea" id="RHEA:48541"/>
    </physiologicalReaction>
</comment>
<keyword evidence="12" id="KW-0472">Membrane</keyword>
<dbReference type="InterPro" id="IPR016272">
    <property type="entry name" value="Lipase_LIPH"/>
</dbReference>
<evidence type="ECO:0000256" key="7">
    <source>
        <dbReference type="ARBA" id="ARBA00022723"/>
    </source>
</evidence>
<dbReference type="SUPFAM" id="SSF49723">
    <property type="entry name" value="Lipase/lipooxygenase domain (PLAT/LH2 domain)"/>
    <property type="match status" value="1"/>
</dbReference>
<feature type="disulfide bond" evidence="40">
    <location>
        <begin position="252"/>
        <end position="275"/>
    </location>
</feature>
<reference evidence="45" key="2">
    <citation type="submission" date="2025-09" db="UniProtKB">
        <authorList>
            <consortium name="Ensembl"/>
        </authorList>
    </citation>
    <scope>IDENTIFICATION</scope>
</reference>
<evidence type="ECO:0000256" key="13">
    <source>
        <dbReference type="ARBA" id="ARBA00023157"/>
    </source>
</evidence>
<dbReference type="PRINTS" id="PR00821">
    <property type="entry name" value="TAGLIPASE"/>
</dbReference>
<feature type="domain" description="PLAT" evidence="44">
    <location>
        <begin position="367"/>
        <end position="453"/>
    </location>
</feature>
<dbReference type="InterPro" id="IPR029058">
    <property type="entry name" value="AB_hydrolase_fold"/>
</dbReference>
<feature type="disulfide bond" evidence="40">
    <location>
        <begin position="21"/>
        <end position="27"/>
    </location>
</feature>
<keyword evidence="9 39" id="KW-0106">Calcium</keyword>
<feature type="domain" description="Lipase" evidence="43">
    <location>
        <begin position="19"/>
        <end position="345"/>
    </location>
</feature>
<protein>
    <recommendedName>
        <fullName evidence="42">Triacylglycerol lipase</fullName>
        <ecNumber evidence="42">3.1.1.3</ecNumber>
    </recommendedName>
    <alternativeName>
        <fullName evidence="42">Pancreatic lipase</fullName>
    </alternativeName>
</protein>
<evidence type="ECO:0000256" key="26">
    <source>
        <dbReference type="ARBA" id="ARBA00047741"/>
    </source>
</evidence>
<evidence type="ECO:0000256" key="11">
    <source>
        <dbReference type="ARBA" id="ARBA00023098"/>
    </source>
</evidence>
<dbReference type="PIRSF" id="PIRSF000865">
    <property type="entry name" value="Lipoprotein_lipase_LIPH"/>
    <property type="match status" value="1"/>
</dbReference>
<keyword evidence="42" id="KW-0732">Signal</keyword>
<dbReference type="Ensembl" id="ENSPMGT00000010055.1">
    <property type="protein sequence ID" value="ENSPMGP00000009429.1"/>
    <property type="gene ID" value="ENSPMGG00000007795.1"/>
</dbReference>
<comment type="catalytic activity">
    <reaction evidence="30">
        <text>1,2,3-tributanoylglycerol + H2O = dibutanoylglycerol + butanoate + H(+)</text>
        <dbReference type="Rhea" id="RHEA:40475"/>
        <dbReference type="ChEBI" id="CHEBI:15377"/>
        <dbReference type="ChEBI" id="CHEBI:15378"/>
        <dbReference type="ChEBI" id="CHEBI:17968"/>
        <dbReference type="ChEBI" id="CHEBI:35020"/>
        <dbReference type="ChEBI" id="CHEBI:76478"/>
    </reaction>
    <physiologicalReaction direction="left-to-right" evidence="30">
        <dbReference type="Rhea" id="RHEA:40476"/>
    </physiologicalReaction>
</comment>
<dbReference type="Pfam" id="PF01477">
    <property type="entry name" value="PLAT"/>
    <property type="match status" value="1"/>
</dbReference>
<evidence type="ECO:0000256" key="15">
    <source>
        <dbReference type="ARBA" id="ARBA00023273"/>
    </source>
</evidence>
<evidence type="ECO:0000256" key="5">
    <source>
        <dbReference type="ARBA" id="ARBA00010701"/>
    </source>
</evidence>
<dbReference type="PANTHER" id="PTHR11610">
    <property type="entry name" value="LIPASE"/>
    <property type="match status" value="1"/>
</dbReference>
<evidence type="ECO:0000256" key="36">
    <source>
        <dbReference type="ARBA" id="ARBA00049352"/>
    </source>
</evidence>
<feature type="signal peptide" evidence="42">
    <location>
        <begin position="1"/>
        <end position="17"/>
    </location>
</feature>
<dbReference type="STRING" id="409849.ENSPMGP00000009429"/>
<dbReference type="GO" id="GO:0005615">
    <property type="term" value="C:extracellular space"/>
    <property type="evidence" value="ECO:0007669"/>
    <property type="project" value="TreeGrafter"/>
</dbReference>
<dbReference type="InterPro" id="IPR001024">
    <property type="entry name" value="PLAT/LH2_dom"/>
</dbReference>
<evidence type="ECO:0000256" key="39">
    <source>
        <dbReference type="PIRSR" id="PIRSR000865-2"/>
    </source>
</evidence>
<feature type="binding site" evidence="39">
    <location>
        <position position="205"/>
    </location>
    <ligand>
        <name>Ca(2+)</name>
        <dbReference type="ChEBI" id="CHEBI:29108"/>
    </ligand>
</feature>
<evidence type="ECO:0000256" key="25">
    <source>
        <dbReference type="ARBA" id="ARBA00047618"/>
    </source>
</evidence>
<evidence type="ECO:0000256" key="8">
    <source>
        <dbReference type="ARBA" id="ARBA00022801"/>
    </source>
</evidence>
<dbReference type="InterPro" id="IPR002331">
    <property type="entry name" value="Lipase_panc"/>
</dbReference>
<comment type="catalytic activity">
    <reaction evidence="17">
        <text>a triacylglycerol + H2O = a diacylglycerol + a fatty acid + H(+)</text>
        <dbReference type="Rhea" id="RHEA:12044"/>
        <dbReference type="ChEBI" id="CHEBI:15377"/>
        <dbReference type="ChEBI" id="CHEBI:15378"/>
        <dbReference type="ChEBI" id="CHEBI:17855"/>
        <dbReference type="ChEBI" id="CHEBI:18035"/>
        <dbReference type="ChEBI" id="CHEBI:28868"/>
        <dbReference type="EC" id="3.1.1.3"/>
    </reaction>
    <physiologicalReaction direction="left-to-right" evidence="17">
        <dbReference type="Rhea" id="RHEA:12045"/>
    </physiologicalReaction>
</comment>
<dbReference type="GO" id="GO:0047714">
    <property type="term" value="F:galactolipase activity"/>
    <property type="evidence" value="ECO:0007669"/>
    <property type="project" value="UniProtKB-EC"/>
</dbReference>
<comment type="pathway">
    <text evidence="3">Glycerolipid metabolism; triacylglycerol degradation.</text>
</comment>
<keyword evidence="10 42" id="KW-0442">Lipid degradation</keyword>
<dbReference type="Proteomes" id="UP000261520">
    <property type="component" value="Unplaced"/>
</dbReference>
<evidence type="ECO:0000256" key="18">
    <source>
        <dbReference type="ARBA" id="ARBA00023590"/>
    </source>
</evidence>
<comment type="catalytic activity">
    <reaction evidence="33">
        <text>1,2-dioctanoyl-3-O-[alpha-D-galactosyl-(1-&gt;6)-beta-D-galactosyl]-sn-glycerol + H2O = octanoyl-3-O-[alpha-D-galactosyl-(1-&gt;6)-beta-D-galactosyl]-sn-glycerol + octanoate + H(+)</text>
        <dbReference type="Rhea" id="RHEA:48692"/>
        <dbReference type="ChEBI" id="CHEBI:15377"/>
        <dbReference type="ChEBI" id="CHEBI:15378"/>
        <dbReference type="ChEBI" id="CHEBI:25646"/>
        <dbReference type="ChEBI" id="CHEBI:90457"/>
        <dbReference type="ChEBI" id="CHEBI:90768"/>
    </reaction>
    <physiologicalReaction direction="left-to-right" evidence="33">
        <dbReference type="Rhea" id="RHEA:48693"/>
    </physiologicalReaction>
</comment>
<feature type="active site" description="Charge relay system" evidence="38">
    <location>
        <position position="277"/>
    </location>
</feature>
<evidence type="ECO:0000256" key="38">
    <source>
        <dbReference type="PIRSR" id="PIRSR000865-1"/>
    </source>
</evidence>
<dbReference type="GO" id="GO:0004465">
    <property type="term" value="F:lipoprotein lipase activity"/>
    <property type="evidence" value="ECO:0007669"/>
    <property type="project" value="TreeGrafter"/>
</dbReference>
<dbReference type="InterPro" id="IPR013818">
    <property type="entry name" value="Lipase"/>
</dbReference>
<evidence type="ECO:0000256" key="1">
    <source>
        <dbReference type="ARBA" id="ARBA00004487"/>
    </source>
</evidence>
<dbReference type="GO" id="GO:0046872">
    <property type="term" value="F:metal ion binding"/>
    <property type="evidence" value="ECO:0007669"/>
    <property type="project" value="UniProtKB-KW"/>
</dbReference>
<keyword evidence="6 42" id="KW-0964">Secreted</keyword>
<evidence type="ECO:0000256" key="16">
    <source>
        <dbReference type="ARBA" id="ARBA00023329"/>
    </source>
</evidence>
<evidence type="ECO:0000256" key="23">
    <source>
        <dbReference type="ARBA" id="ARBA00047296"/>
    </source>
</evidence>
<comment type="catalytic activity">
    <reaction evidence="23">
        <text>1,2-didodecanoyl-3-O-[alpha-D-galactosyl-(1-&gt;6)-beta-D-galactosyl]-sn-glycerol + H2O = dodecanoyl-3-O-[alpha-D-galactosyl-(1-&gt;6)-beta-D-galactosyl]-sn-glycerol + dodecanoate + H(+)</text>
        <dbReference type="Rhea" id="RHEA:48516"/>
        <dbReference type="ChEBI" id="CHEBI:15377"/>
        <dbReference type="ChEBI" id="CHEBI:15378"/>
        <dbReference type="ChEBI" id="CHEBI:18262"/>
        <dbReference type="ChEBI" id="CHEBI:90337"/>
        <dbReference type="ChEBI" id="CHEBI:90359"/>
    </reaction>
    <physiologicalReaction direction="left-to-right" evidence="23">
        <dbReference type="Rhea" id="RHEA:48517"/>
    </physiologicalReaction>
</comment>
<evidence type="ECO:0000256" key="41">
    <source>
        <dbReference type="RuleBase" id="RU004262"/>
    </source>
</evidence>
<comment type="catalytic activity">
    <reaction evidence="31">
        <text>1,2,3-tri-(9Z-octadecenoyl)-glycerol + H2O = di-(9Z)-octadecenoylglycerol + (9Z)-octadecenoate + H(+)</text>
        <dbReference type="Rhea" id="RHEA:38575"/>
        <dbReference type="ChEBI" id="CHEBI:15377"/>
        <dbReference type="ChEBI" id="CHEBI:15378"/>
        <dbReference type="ChEBI" id="CHEBI:30823"/>
        <dbReference type="ChEBI" id="CHEBI:53753"/>
        <dbReference type="ChEBI" id="CHEBI:75945"/>
    </reaction>
    <physiologicalReaction direction="left-to-right" evidence="31">
        <dbReference type="Rhea" id="RHEA:38576"/>
    </physiologicalReaction>
</comment>
<evidence type="ECO:0000256" key="20">
    <source>
        <dbReference type="ARBA" id="ARBA00036503"/>
    </source>
</evidence>
<dbReference type="Pfam" id="PF00151">
    <property type="entry name" value="Lipase"/>
    <property type="match status" value="1"/>
</dbReference>
<dbReference type="InterPro" id="IPR033906">
    <property type="entry name" value="Lipase_N"/>
</dbReference>
<comment type="catalytic activity">
    <reaction evidence="35">
        <text>1,2,3-trioctanoylglycerol + H2O = dioctanoylglycerol + octanoate + H(+)</text>
        <dbReference type="Rhea" id="RHEA:47864"/>
        <dbReference type="ChEBI" id="CHEBI:15377"/>
        <dbReference type="ChEBI" id="CHEBI:15378"/>
        <dbReference type="ChEBI" id="CHEBI:25646"/>
        <dbReference type="ChEBI" id="CHEBI:76978"/>
        <dbReference type="ChEBI" id="CHEBI:88066"/>
    </reaction>
    <physiologicalReaction direction="left-to-right" evidence="35">
        <dbReference type="Rhea" id="RHEA:47865"/>
    </physiologicalReaction>
</comment>
<comment type="pathway">
    <text evidence="4">Lipid metabolism.</text>
</comment>
<dbReference type="GO" id="GO:0043005">
    <property type="term" value="C:neuron projection"/>
    <property type="evidence" value="ECO:0007669"/>
    <property type="project" value="UniProtKB-SubCell"/>
</dbReference>
<dbReference type="PRINTS" id="PR00823">
    <property type="entry name" value="PANCLIPASE"/>
</dbReference>
<dbReference type="SUPFAM" id="SSF53474">
    <property type="entry name" value="alpha/beta-Hydrolases"/>
    <property type="match status" value="1"/>
</dbReference>
<feature type="disulfide bond" evidence="40">
    <location>
        <begin position="299"/>
        <end position="310"/>
    </location>
</feature>
<evidence type="ECO:0000256" key="10">
    <source>
        <dbReference type="ARBA" id="ARBA00022963"/>
    </source>
</evidence>
<evidence type="ECO:0000256" key="35">
    <source>
        <dbReference type="ARBA" id="ARBA00049290"/>
    </source>
</evidence>
<evidence type="ECO:0000256" key="2">
    <source>
        <dbReference type="ARBA" id="ARBA00004613"/>
    </source>
</evidence>